<keyword evidence="2" id="KW-1185">Reference proteome</keyword>
<proteinExistence type="predicted"/>
<comment type="caution">
    <text evidence="1">The sequence shown here is derived from an EMBL/GenBank/DDBJ whole genome shotgun (WGS) entry which is preliminary data.</text>
</comment>
<dbReference type="Pfam" id="PF13103">
    <property type="entry name" value="TonB_2"/>
    <property type="match status" value="1"/>
</dbReference>
<dbReference type="Gene3D" id="3.30.1150.10">
    <property type="match status" value="1"/>
</dbReference>
<dbReference type="Proteomes" id="UP000784128">
    <property type="component" value="Unassembled WGS sequence"/>
</dbReference>
<dbReference type="RefSeq" id="WP_214301634.1">
    <property type="nucleotide sequence ID" value="NZ_JAHDYS010000024.1"/>
</dbReference>
<evidence type="ECO:0000313" key="2">
    <source>
        <dbReference type="Proteomes" id="UP000784128"/>
    </source>
</evidence>
<reference evidence="1 2" key="1">
    <citation type="submission" date="2021-05" db="EMBL/GenBank/DDBJ databases">
        <title>The draft genome of Geobacter chapellei DSM 13688.</title>
        <authorList>
            <person name="Xu Z."/>
            <person name="Masuda Y."/>
            <person name="Itoh H."/>
            <person name="Senoo K."/>
        </authorList>
    </citation>
    <scope>NUCLEOTIDE SEQUENCE [LARGE SCALE GENOMIC DNA]</scope>
    <source>
        <strain evidence="1 2">DSM 13688</strain>
    </source>
</reference>
<evidence type="ECO:0000313" key="1">
    <source>
        <dbReference type="EMBL" id="MBT1073549.1"/>
    </source>
</evidence>
<gene>
    <name evidence="1" type="ORF">KJB30_17345</name>
</gene>
<name>A0ABS5UCV4_9BACT</name>
<sequence length="201" mass="21603">MVLFSSATSQPVATTHYIDLAATPFPEATPPEIHAPAAPAIATSTTQEQPKEEIPKEEMPVTVPAAPATVSPEVLSTPLGLGMAHGFFKSLAEGRTLRDEIRVYYFEILEKINTSWWQKAGTLKESVHQDGIIDISIGPDGVLQEARLVSTTGSAEVDRAIIEILKEASPFTPPPVSFGQDSFRAPLRIAAPSNLFRLGGK</sequence>
<accession>A0ABS5UCV4</accession>
<protein>
    <submittedName>
        <fullName evidence="1">Energy transducer TonB</fullName>
    </submittedName>
</protein>
<organism evidence="1 2">
    <name type="scientific">Pelotalea chapellei</name>
    <dbReference type="NCBI Taxonomy" id="44671"/>
    <lineage>
        <taxon>Bacteria</taxon>
        <taxon>Pseudomonadati</taxon>
        <taxon>Thermodesulfobacteriota</taxon>
        <taxon>Desulfuromonadia</taxon>
        <taxon>Geobacterales</taxon>
        <taxon>Geobacteraceae</taxon>
        <taxon>Pelotalea</taxon>
    </lineage>
</organism>
<dbReference type="EMBL" id="JAHDYS010000024">
    <property type="protein sequence ID" value="MBT1073549.1"/>
    <property type="molecule type" value="Genomic_DNA"/>
</dbReference>
<dbReference type="SUPFAM" id="SSF74653">
    <property type="entry name" value="TolA/TonB C-terminal domain"/>
    <property type="match status" value="1"/>
</dbReference>